<organism evidence="1 2">
    <name type="scientific">Hyaloperonospora arabidopsidis (strain Emoy2)</name>
    <name type="common">Downy mildew agent</name>
    <name type="synonym">Peronospora arabidopsidis</name>
    <dbReference type="NCBI Taxonomy" id="559515"/>
    <lineage>
        <taxon>Eukaryota</taxon>
        <taxon>Sar</taxon>
        <taxon>Stramenopiles</taxon>
        <taxon>Oomycota</taxon>
        <taxon>Peronosporomycetes</taxon>
        <taxon>Peronosporales</taxon>
        <taxon>Peronosporaceae</taxon>
        <taxon>Hyaloperonospora</taxon>
    </lineage>
</organism>
<reference evidence="1" key="2">
    <citation type="submission" date="2015-06" db="UniProtKB">
        <authorList>
            <consortium name="EnsemblProtists"/>
        </authorList>
    </citation>
    <scope>IDENTIFICATION</scope>
    <source>
        <strain evidence="1">Emoy2</strain>
    </source>
</reference>
<dbReference type="Proteomes" id="UP000011713">
    <property type="component" value="Unassembled WGS sequence"/>
</dbReference>
<dbReference type="InParanoid" id="M4BCF6"/>
<dbReference type="VEuPathDB" id="FungiDB:HpaG803972"/>
<evidence type="ECO:0000313" key="1">
    <source>
        <dbReference type="EnsemblProtists" id="HpaP803972"/>
    </source>
</evidence>
<keyword evidence="2" id="KW-1185">Reference proteome</keyword>
<proteinExistence type="predicted"/>
<dbReference type="EMBL" id="JH598126">
    <property type="status" value="NOT_ANNOTATED_CDS"/>
    <property type="molecule type" value="Genomic_DNA"/>
</dbReference>
<protein>
    <submittedName>
        <fullName evidence="1">Uncharacterized protein</fullName>
    </submittedName>
</protein>
<reference evidence="2" key="1">
    <citation type="journal article" date="2010" name="Science">
        <title>Signatures of adaptation to obligate biotrophy in the Hyaloperonospora arabidopsidis genome.</title>
        <authorList>
            <person name="Baxter L."/>
            <person name="Tripathy S."/>
            <person name="Ishaque N."/>
            <person name="Boot N."/>
            <person name="Cabral A."/>
            <person name="Kemen E."/>
            <person name="Thines M."/>
            <person name="Ah-Fong A."/>
            <person name="Anderson R."/>
            <person name="Badejoko W."/>
            <person name="Bittner-Eddy P."/>
            <person name="Boore J.L."/>
            <person name="Chibucos M.C."/>
            <person name="Coates M."/>
            <person name="Dehal P."/>
            <person name="Delehaunty K."/>
            <person name="Dong S."/>
            <person name="Downton P."/>
            <person name="Dumas B."/>
            <person name="Fabro G."/>
            <person name="Fronick C."/>
            <person name="Fuerstenberg S.I."/>
            <person name="Fulton L."/>
            <person name="Gaulin E."/>
            <person name="Govers F."/>
            <person name="Hughes L."/>
            <person name="Humphray S."/>
            <person name="Jiang R.H."/>
            <person name="Judelson H."/>
            <person name="Kamoun S."/>
            <person name="Kyung K."/>
            <person name="Meijer H."/>
            <person name="Minx P."/>
            <person name="Morris P."/>
            <person name="Nelson J."/>
            <person name="Phuntumart V."/>
            <person name="Qutob D."/>
            <person name="Rehmany A."/>
            <person name="Rougon-Cardoso A."/>
            <person name="Ryden P."/>
            <person name="Torto-Alalibo T."/>
            <person name="Studholme D."/>
            <person name="Wang Y."/>
            <person name="Win J."/>
            <person name="Wood J."/>
            <person name="Clifton S.W."/>
            <person name="Rogers J."/>
            <person name="Van den Ackerveken G."/>
            <person name="Jones J.D."/>
            <person name="McDowell J.M."/>
            <person name="Beynon J."/>
            <person name="Tyler B.M."/>
        </authorList>
    </citation>
    <scope>NUCLEOTIDE SEQUENCE [LARGE SCALE GENOMIC DNA]</scope>
    <source>
        <strain evidence="2">Emoy2</strain>
    </source>
</reference>
<dbReference type="HOGENOM" id="CLU_2377265_0_0_1"/>
<evidence type="ECO:0000313" key="2">
    <source>
        <dbReference type="Proteomes" id="UP000011713"/>
    </source>
</evidence>
<dbReference type="AlphaFoldDB" id="M4BCF6"/>
<dbReference type="EnsemblProtists" id="HpaT803972">
    <property type="protein sequence ID" value="HpaP803972"/>
    <property type="gene ID" value="HpaG803972"/>
</dbReference>
<sequence>MLAFTYSNTECYNYCTFITLEHSGDARAVLQAQFAYGGALSRERLSYTRRRNDISIAIVAEQLCIPSGARPMIKVMQSIELNQVLYILHIAITQS</sequence>
<name>M4BCF6_HYAAE</name>
<accession>M4BCF6</accession>